<feature type="compositionally biased region" description="Polar residues" evidence="1">
    <location>
        <begin position="91"/>
        <end position="109"/>
    </location>
</feature>
<sequence>MLMRQLTLYFQTIQLLHLFTQHKFQATALHFIKAILKQQAAIQIKINLNQQDKDGNNQVGSSTTDADIHQTIIGNNNVQKSEVTEKTNIVQDNPVSDNPANPQPVSSSGLAPPAGIKATAAADDDSSSSTINVFEIIDPSISDIKPQVESPTEAPTSTSQSSAPLSDIEPDSTKIGDSTIPSNKIEEIAIAESKQIYPANQSSNTNPVQPQPGYQQPTSTDNKLQITNNIAVVPTTINKQETSYQQTQYQTVREQGNLGPELYAHDIIYNNSPVDNTSQDTPIYNTHTLTPIYNTPSSTPISNKFQTNNGEQTEIIIEEIKKPSEAYPYIHEMEFSGSGDIMNYFDMKQISGVPNSHGGFNSYQSCTKNVYDKDVQTLKNELNTQQITLDRIVASLKKCNCYCVV</sequence>
<organism evidence="2 3">
    <name type="scientific">Laodelphax striatellus</name>
    <name type="common">Small brown planthopper</name>
    <name type="synonym">Delphax striatella</name>
    <dbReference type="NCBI Taxonomy" id="195883"/>
    <lineage>
        <taxon>Eukaryota</taxon>
        <taxon>Metazoa</taxon>
        <taxon>Ecdysozoa</taxon>
        <taxon>Arthropoda</taxon>
        <taxon>Hexapoda</taxon>
        <taxon>Insecta</taxon>
        <taxon>Pterygota</taxon>
        <taxon>Neoptera</taxon>
        <taxon>Paraneoptera</taxon>
        <taxon>Hemiptera</taxon>
        <taxon>Auchenorrhyncha</taxon>
        <taxon>Fulgoroidea</taxon>
        <taxon>Delphacidae</taxon>
        <taxon>Criomorphinae</taxon>
        <taxon>Laodelphax</taxon>
    </lineage>
</organism>
<evidence type="ECO:0000313" key="2">
    <source>
        <dbReference type="EMBL" id="RZF42407.1"/>
    </source>
</evidence>
<comment type="caution">
    <text evidence="2">The sequence shown here is derived from an EMBL/GenBank/DDBJ whole genome shotgun (WGS) entry which is preliminary data.</text>
</comment>
<reference evidence="2 3" key="1">
    <citation type="journal article" date="2017" name="Gigascience">
        <title>Genome sequence of the small brown planthopper, Laodelphax striatellus.</title>
        <authorList>
            <person name="Zhu J."/>
            <person name="Jiang F."/>
            <person name="Wang X."/>
            <person name="Yang P."/>
            <person name="Bao Y."/>
            <person name="Zhao W."/>
            <person name="Wang W."/>
            <person name="Lu H."/>
            <person name="Wang Q."/>
            <person name="Cui N."/>
            <person name="Li J."/>
            <person name="Chen X."/>
            <person name="Luo L."/>
            <person name="Yu J."/>
            <person name="Kang L."/>
            <person name="Cui F."/>
        </authorList>
    </citation>
    <scope>NUCLEOTIDE SEQUENCE [LARGE SCALE GENOMIC DNA]</scope>
    <source>
        <strain evidence="2">Lst14</strain>
    </source>
</reference>
<proteinExistence type="predicted"/>
<feature type="region of interest" description="Disordered" evidence="1">
    <location>
        <begin position="91"/>
        <end position="128"/>
    </location>
</feature>
<feature type="region of interest" description="Disordered" evidence="1">
    <location>
        <begin position="142"/>
        <end position="181"/>
    </location>
</feature>
<evidence type="ECO:0000256" key="1">
    <source>
        <dbReference type="SAM" id="MobiDB-lite"/>
    </source>
</evidence>
<name>A0A482X9M3_LAOST</name>
<feature type="compositionally biased region" description="Polar residues" evidence="1">
    <location>
        <begin position="149"/>
        <end position="164"/>
    </location>
</feature>
<dbReference type="InParanoid" id="A0A482X9M3"/>
<protein>
    <submittedName>
        <fullName evidence="2">Uncharacterized protein</fullName>
    </submittedName>
</protein>
<gene>
    <name evidence="2" type="ORF">LSTR_LSTR004215</name>
</gene>
<feature type="region of interest" description="Disordered" evidence="1">
    <location>
        <begin position="199"/>
        <end position="221"/>
    </location>
</feature>
<dbReference type="OrthoDB" id="10655976at2759"/>
<dbReference type="EMBL" id="QKKF02015211">
    <property type="protein sequence ID" value="RZF42407.1"/>
    <property type="molecule type" value="Genomic_DNA"/>
</dbReference>
<dbReference type="Proteomes" id="UP000291343">
    <property type="component" value="Unassembled WGS sequence"/>
</dbReference>
<evidence type="ECO:0000313" key="3">
    <source>
        <dbReference type="Proteomes" id="UP000291343"/>
    </source>
</evidence>
<accession>A0A482X9M3</accession>
<dbReference type="AlphaFoldDB" id="A0A482X9M3"/>
<keyword evidence="3" id="KW-1185">Reference proteome</keyword>